<sequence length="130" mass="14145">EMSTAWCAWSLRALRAIRLLAQEWGALDAVQLQAAVVSFGPREGQDGTGTVTQTSTMPDMAGLSLPYIEEEQGAAIGERLNNGDEEFLGFSNQTAPRTEDDLSFLFNIPLPGELDAFVKDWLTDNGAGFF</sequence>
<accession>A0A9W8QW17</accession>
<protein>
    <submittedName>
        <fullName evidence="2">Uncharacterized protein</fullName>
    </submittedName>
</protein>
<gene>
    <name evidence="2" type="ORF">NW755_012097</name>
</gene>
<name>A0A9W8QW17_9HYPO</name>
<evidence type="ECO:0000256" key="1">
    <source>
        <dbReference type="SAM" id="SignalP"/>
    </source>
</evidence>
<dbReference type="AlphaFoldDB" id="A0A9W8QW17"/>
<keyword evidence="1" id="KW-0732">Signal</keyword>
<keyword evidence="3" id="KW-1185">Reference proteome</keyword>
<feature type="chain" id="PRO_5040760367" evidence="1">
    <location>
        <begin position="22"/>
        <end position="130"/>
    </location>
</feature>
<feature type="signal peptide" evidence="1">
    <location>
        <begin position="1"/>
        <end position="21"/>
    </location>
</feature>
<evidence type="ECO:0000313" key="3">
    <source>
        <dbReference type="Proteomes" id="UP001152087"/>
    </source>
</evidence>
<evidence type="ECO:0000313" key="2">
    <source>
        <dbReference type="EMBL" id="KAJ4180057.1"/>
    </source>
</evidence>
<reference evidence="2" key="1">
    <citation type="submission" date="2022-09" db="EMBL/GenBank/DDBJ databases">
        <title>Fusarium specimens isolated from Avocado Roots.</title>
        <authorList>
            <person name="Stajich J."/>
            <person name="Roper C."/>
            <person name="Heimlech-Rivalta G."/>
        </authorList>
    </citation>
    <scope>NUCLEOTIDE SEQUENCE</scope>
    <source>
        <strain evidence="2">A02</strain>
    </source>
</reference>
<proteinExistence type="predicted"/>
<comment type="caution">
    <text evidence="2">The sequence shown here is derived from an EMBL/GenBank/DDBJ whole genome shotgun (WGS) entry which is preliminary data.</text>
</comment>
<organism evidence="2 3">
    <name type="scientific">Fusarium falciforme</name>
    <dbReference type="NCBI Taxonomy" id="195108"/>
    <lineage>
        <taxon>Eukaryota</taxon>
        <taxon>Fungi</taxon>
        <taxon>Dikarya</taxon>
        <taxon>Ascomycota</taxon>
        <taxon>Pezizomycotina</taxon>
        <taxon>Sordariomycetes</taxon>
        <taxon>Hypocreomycetidae</taxon>
        <taxon>Hypocreales</taxon>
        <taxon>Nectriaceae</taxon>
        <taxon>Fusarium</taxon>
        <taxon>Fusarium solani species complex</taxon>
    </lineage>
</organism>
<dbReference type="EMBL" id="JAOQAV010000052">
    <property type="protein sequence ID" value="KAJ4180057.1"/>
    <property type="molecule type" value="Genomic_DNA"/>
</dbReference>
<dbReference type="Proteomes" id="UP001152087">
    <property type="component" value="Unassembled WGS sequence"/>
</dbReference>
<feature type="non-terminal residue" evidence="2">
    <location>
        <position position="1"/>
    </location>
</feature>